<reference evidence="3" key="1">
    <citation type="journal article" date="2019" name="Int. J. Syst. Evol. Microbiol.">
        <title>The Global Catalogue of Microorganisms (GCM) 10K type strain sequencing project: providing services to taxonomists for standard genome sequencing and annotation.</title>
        <authorList>
            <consortium name="The Broad Institute Genomics Platform"/>
            <consortium name="The Broad Institute Genome Sequencing Center for Infectious Disease"/>
            <person name="Wu L."/>
            <person name="Ma J."/>
        </authorList>
    </citation>
    <scope>NUCLEOTIDE SEQUENCE [LARGE SCALE GENOMIC DNA]</scope>
    <source>
        <strain evidence="3">KCTC 52677</strain>
    </source>
</reference>
<organism evidence="2 3">
    <name type="scientific">Shinella pollutisoli</name>
    <dbReference type="NCBI Taxonomy" id="2250594"/>
    <lineage>
        <taxon>Bacteria</taxon>
        <taxon>Pseudomonadati</taxon>
        <taxon>Pseudomonadota</taxon>
        <taxon>Alphaproteobacteria</taxon>
        <taxon>Hyphomicrobiales</taxon>
        <taxon>Rhizobiaceae</taxon>
        <taxon>Shinella</taxon>
    </lineage>
</organism>
<accession>A0ABV7DI11</accession>
<dbReference type="PROSITE" id="PS51819">
    <property type="entry name" value="VOC"/>
    <property type="match status" value="1"/>
</dbReference>
<dbReference type="RefSeq" id="WP_257313054.1">
    <property type="nucleotide sequence ID" value="NZ_JANFDG010000003.1"/>
</dbReference>
<dbReference type="Proteomes" id="UP001595377">
    <property type="component" value="Unassembled WGS sequence"/>
</dbReference>
<evidence type="ECO:0000313" key="3">
    <source>
        <dbReference type="Proteomes" id="UP001595377"/>
    </source>
</evidence>
<feature type="domain" description="VOC" evidence="1">
    <location>
        <begin position="7"/>
        <end position="128"/>
    </location>
</feature>
<dbReference type="InterPro" id="IPR037523">
    <property type="entry name" value="VOC_core"/>
</dbReference>
<dbReference type="Gene3D" id="3.10.180.10">
    <property type="entry name" value="2,3-Dihydroxybiphenyl 1,2-Dioxygenase, domain 1"/>
    <property type="match status" value="1"/>
</dbReference>
<evidence type="ECO:0000259" key="1">
    <source>
        <dbReference type="PROSITE" id="PS51819"/>
    </source>
</evidence>
<dbReference type="SUPFAM" id="SSF54593">
    <property type="entry name" value="Glyoxalase/Bleomycin resistance protein/Dihydroxybiphenyl dioxygenase"/>
    <property type="match status" value="1"/>
</dbReference>
<proteinExistence type="predicted"/>
<sequence length="131" mass="14578">MNSDDIKLVNLAFRVPRVEAAGAYADAVPGWSKTALHDIDGVPFMEARLGDVRINFFENAVYDEAPESAPPGFLHASFAVADLEGFLSDVHWRAHLTWGPAEIRGGFGRRRIAFFEPFPGCRIELMEEIDD</sequence>
<comment type="caution">
    <text evidence="2">The sequence shown here is derived from an EMBL/GenBank/DDBJ whole genome shotgun (WGS) entry which is preliminary data.</text>
</comment>
<keyword evidence="3" id="KW-1185">Reference proteome</keyword>
<name>A0ABV7DI11_9HYPH</name>
<evidence type="ECO:0000313" key="2">
    <source>
        <dbReference type="EMBL" id="MFC3074088.1"/>
    </source>
</evidence>
<dbReference type="InterPro" id="IPR029068">
    <property type="entry name" value="Glyas_Bleomycin-R_OHBP_Dase"/>
</dbReference>
<dbReference type="EMBL" id="JBHRSP010000019">
    <property type="protein sequence ID" value="MFC3074088.1"/>
    <property type="molecule type" value="Genomic_DNA"/>
</dbReference>
<gene>
    <name evidence="2" type="ORF">ACFOHH_13325</name>
</gene>
<protein>
    <submittedName>
        <fullName evidence="2">VOC family protein</fullName>
    </submittedName>
</protein>